<keyword evidence="7" id="KW-1015">Disulfide bond</keyword>
<dbReference type="Proteomes" id="UP001497382">
    <property type="component" value="Unassembled WGS sequence"/>
</dbReference>
<dbReference type="Pfam" id="PF18371">
    <property type="entry name" value="FAD_SOX"/>
    <property type="match status" value="1"/>
</dbReference>
<comment type="catalytic activity">
    <reaction evidence="9 10">
        <text>2 R'C(R)SH + O2 = R'C(R)S-S(R)CR' + H2O2</text>
        <dbReference type="Rhea" id="RHEA:17357"/>
        <dbReference type="ChEBI" id="CHEBI:15379"/>
        <dbReference type="ChEBI" id="CHEBI:16240"/>
        <dbReference type="ChEBI" id="CHEBI:16520"/>
        <dbReference type="ChEBI" id="CHEBI:17412"/>
        <dbReference type="EC" id="1.8.3.2"/>
    </reaction>
</comment>
<dbReference type="InterPro" id="IPR042568">
    <property type="entry name" value="QSOX_FAD-bd_sf"/>
</dbReference>
<keyword evidence="6 10" id="KW-0560">Oxidoreductase</keyword>
<reference evidence="14 15" key="1">
    <citation type="submission" date="2024-04" db="EMBL/GenBank/DDBJ databases">
        <authorList>
            <person name="Rising A."/>
            <person name="Reimegard J."/>
            <person name="Sonavane S."/>
            <person name="Akerstrom W."/>
            <person name="Nylinder S."/>
            <person name="Hedman E."/>
            <person name="Kallberg Y."/>
        </authorList>
    </citation>
    <scope>NUCLEOTIDE SEQUENCE [LARGE SCALE GENOMIC DNA]</scope>
</reference>
<evidence type="ECO:0000256" key="4">
    <source>
        <dbReference type="ARBA" id="ARBA00022729"/>
    </source>
</evidence>
<evidence type="ECO:0000256" key="10">
    <source>
        <dbReference type="RuleBase" id="RU371123"/>
    </source>
</evidence>
<dbReference type="Gene3D" id="3.40.30.10">
    <property type="entry name" value="Glutaredoxin"/>
    <property type="match status" value="2"/>
</dbReference>
<gene>
    <name evidence="14" type="ORF">LARSCL_LOCUS1061</name>
</gene>
<dbReference type="GO" id="GO:0006457">
    <property type="term" value="P:protein folding"/>
    <property type="evidence" value="ECO:0007669"/>
    <property type="project" value="TreeGrafter"/>
</dbReference>
<dbReference type="GO" id="GO:0005615">
    <property type="term" value="C:extracellular space"/>
    <property type="evidence" value="ECO:0007669"/>
    <property type="project" value="TreeGrafter"/>
</dbReference>
<keyword evidence="4 11" id="KW-0732">Signal</keyword>
<evidence type="ECO:0000256" key="1">
    <source>
        <dbReference type="ARBA" id="ARBA00001974"/>
    </source>
</evidence>
<dbReference type="InterPro" id="IPR036249">
    <property type="entry name" value="Thioredoxin-like_sf"/>
</dbReference>
<dbReference type="PROSITE" id="PS51324">
    <property type="entry name" value="ERV_ALR"/>
    <property type="match status" value="1"/>
</dbReference>
<dbReference type="Pfam" id="PF04777">
    <property type="entry name" value="Evr1_Alr"/>
    <property type="match status" value="1"/>
</dbReference>
<name>A0AAV1YUK2_9ARAC</name>
<dbReference type="Pfam" id="PF00085">
    <property type="entry name" value="Thioredoxin"/>
    <property type="match status" value="1"/>
</dbReference>
<dbReference type="GO" id="GO:0016971">
    <property type="term" value="F:flavin-dependent sulfhydryl oxidase activity"/>
    <property type="evidence" value="ECO:0007669"/>
    <property type="project" value="InterPro"/>
</dbReference>
<evidence type="ECO:0000259" key="12">
    <source>
        <dbReference type="PROSITE" id="PS51324"/>
    </source>
</evidence>
<keyword evidence="10" id="KW-1133">Transmembrane helix</keyword>
<comment type="caution">
    <text evidence="14">The sequence shown here is derived from an EMBL/GenBank/DDBJ whole genome shotgun (WGS) entry which is preliminary data.</text>
</comment>
<dbReference type="Gene3D" id="1.20.120.310">
    <property type="entry name" value="ERV/ALR sulfhydryl oxidase domain"/>
    <property type="match status" value="1"/>
</dbReference>
<dbReference type="GO" id="GO:0003756">
    <property type="term" value="F:protein disulfide isomerase activity"/>
    <property type="evidence" value="ECO:0007669"/>
    <property type="project" value="TreeGrafter"/>
</dbReference>
<dbReference type="Gene3D" id="1.20.120.1960">
    <property type="entry name" value="QSOX sulfhydryl oxidase domain"/>
    <property type="match status" value="1"/>
</dbReference>
<evidence type="ECO:0000256" key="7">
    <source>
        <dbReference type="ARBA" id="ARBA00023157"/>
    </source>
</evidence>
<evidence type="ECO:0000259" key="13">
    <source>
        <dbReference type="PROSITE" id="PS51352"/>
    </source>
</evidence>
<feature type="transmembrane region" description="Helical" evidence="10">
    <location>
        <begin position="592"/>
        <end position="609"/>
    </location>
</feature>
<dbReference type="SUPFAM" id="SSF52833">
    <property type="entry name" value="Thioredoxin-like"/>
    <property type="match status" value="1"/>
</dbReference>
<evidence type="ECO:0000256" key="8">
    <source>
        <dbReference type="ARBA" id="ARBA00023180"/>
    </source>
</evidence>
<evidence type="ECO:0000313" key="15">
    <source>
        <dbReference type="Proteomes" id="UP001497382"/>
    </source>
</evidence>
<evidence type="ECO:0000313" key="14">
    <source>
        <dbReference type="EMBL" id="CAL1262573.1"/>
    </source>
</evidence>
<dbReference type="AlphaFoldDB" id="A0AAV1YUK2"/>
<dbReference type="FunFam" id="1.20.120.310:FF:000001">
    <property type="entry name" value="Sulfhydryl oxidase"/>
    <property type="match status" value="1"/>
</dbReference>
<evidence type="ECO:0000256" key="11">
    <source>
        <dbReference type="SAM" id="SignalP"/>
    </source>
</evidence>
<dbReference type="EC" id="1.8.3.2" evidence="10"/>
<protein>
    <recommendedName>
        <fullName evidence="10">Sulfhydryl oxidase</fullName>
        <ecNumber evidence="10">1.8.3.2</ecNumber>
    </recommendedName>
</protein>
<dbReference type="EMBL" id="CAXIEN010000005">
    <property type="protein sequence ID" value="CAL1262573.1"/>
    <property type="molecule type" value="Genomic_DNA"/>
</dbReference>
<keyword evidence="3 10" id="KW-0285">Flavoprotein</keyword>
<keyword evidence="5 10" id="KW-0274">FAD</keyword>
<dbReference type="InterPro" id="IPR039798">
    <property type="entry name" value="Sulfhydryl_oxidase"/>
</dbReference>
<evidence type="ECO:0000256" key="9">
    <source>
        <dbReference type="ARBA" id="ARBA00048864"/>
    </source>
</evidence>
<comment type="cofactor">
    <cofactor evidence="1 10">
        <name>FAD</name>
        <dbReference type="ChEBI" id="CHEBI:57692"/>
    </cofactor>
</comment>
<keyword evidence="10" id="KW-0472">Membrane</keyword>
<feature type="signal peptide" evidence="11">
    <location>
        <begin position="1"/>
        <end position="22"/>
    </location>
</feature>
<dbReference type="InterPro" id="IPR036774">
    <property type="entry name" value="ERV/ALR_sulphydryl_oxid_sf"/>
</dbReference>
<feature type="domain" description="Thioredoxin" evidence="13">
    <location>
        <begin position="31"/>
        <end position="181"/>
    </location>
</feature>
<dbReference type="PROSITE" id="PS51352">
    <property type="entry name" value="THIOREDOXIN_2"/>
    <property type="match status" value="1"/>
</dbReference>
<feature type="domain" description="ERV/ALR sulfhydryl oxidase" evidence="12">
    <location>
        <begin position="397"/>
        <end position="502"/>
    </location>
</feature>
<organism evidence="14 15">
    <name type="scientific">Larinioides sclopetarius</name>
    <dbReference type="NCBI Taxonomy" id="280406"/>
    <lineage>
        <taxon>Eukaryota</taxon>
        <taxon>Metazoa</taxon>
        <taxon>Ecdysozoa</taxon>
        <taxon>Arthropoda</taxon>
        <taxon>Chelicerata</taxon>
        <taxon>Arachnida</taxon>
        <taxon>Araneae</taxon>
        <taxon>Araneomorphae</taxon>
        <taxon>Entelegynae</taxon>
        <taxon>Araneoidea</taxon>
        <taxon>Araneidae</taxon>
        <taxon>Larinioides</taxon>
    </lineage>
</organism>
<dbReference type="PANTHER" id="PTHR22897:SF8">
    <property type="entry name" value="SULFHYDRYL OXIDASE"/>
    <property type="match status" value="1"/>
</dbReference>
<dbReference type="PANTHER" id="PTHR22897">
    <property type="entry name" value="QUIESCIN Q6-RELATED SULFHYDRYL OXIDASE"/>
    <property type="match status" value="1"/>
</dbReference>
<dbReference type="InterPro" id="IPR040986">
    <property type="entry name" value="QSOX_FAD-bd_dom"/>
</dbReference>
<keyword evidence="15" id="KW-1185">Reference proteome</keyword>
<evidence type="ECO:0000256" key="6">
    <source>
        <dbReference type="ARBA" id="ARBA00023002"/>
    </source>
</evidence>
<evidence type="ECO:0000256" key="3">
    <source>
        <dbReference type="ARBA" id="ARBA00022630"/>
    </source>
</evidence>
<dbReference type="GO" id="GO:0000139">
    <property type="term" value="C:Golgi membrane"/>
    <property type="evidence" value="ECO:0007669"/>
    <property type="project" value="TreeGrafter"/>
</dbReference>
<dbReference type="FunFam" id="1.20.120.1960:FF:000001">
    <property type="entry name" value="Sulfhydryl oxidase"/>
    <property type="match status" value="1"/>
</dbReference>
<dbReference type="InterPro" id="IPR013766">
    <property type="entry name" value="Thioredoxin_domain"/>
</dbReference>
<dbReference type="FunFam" id="3.40.30.10:FF:000073">
    <property type="entry name" value="Sulfhydryl oxidase"/>
    <property type="match status" value="1"/>
</dbReference>
<evidence type="ECO:0000256" key="2">
    <source>
        <dbReference type="ARBA" id="ARBA00006041"/>
    </source>
</evidence>
<comment type="similarity">
    <text evidence="2">Belongs to the quiescin-sulfhydryl oxidase (QSOX) family.</text>
</comment>
<accession>A0AAV1YUK2</accession>
<sequence>MKFKFWIFNTSHFILLFSISHASNSRSSSLYSEDDPLWELDSSNFNGVIFGKNNAWIVEFYNNWCGHCIRYAPTWKQFAREIRTWKKVIDVAVVNCNDAQNINLCRYYEVDSFPTIKLFWHHTAANDTGEILEGKRDILSLENRIVDYLETNWHRGVPKEWPNIQPFDKLNEAEIFDELHEARQSMMVFAEHPYNYVGRKVILDLSSQANFVVRRILTDNQLIMKSLKIEVSNETIPLLMRLNPNYHHVTLFKFSQDINDTYIRDQIYHHLVGVERTKTKTDDDHSEGKSKDSMTTSEAVYRIDLENAVYNSLNKEIAVTKMIEGEKLVALKSYLAVLKNYFPGNKPVMGYLSNLHNWAANETTTISGERFAQALKEIQNEDEYIPSMRNWVGCKGSEPKFRGYPCSLWTLFHTLTVQADKKSDQIQEGPKGKDVLFIIRDYIKYFFTCEECSKNFQNMAENIEAEVKNSQDAVLWLWEAHNKANHRLSGDVTEDPKHPKIQFPSKQICSKCRIRDKHEEIVWDKAVVLQFLKKIYDEQNILSIDHRKTAGSFVDQSEQGNNSAMVNTFKNISLSEKWNFQWFTSTDISLCVSLYLVSILLIIIIFLLFRQRRRRRKIQLGKYLTLYP</sequence>
<keyword evidence="8" id="KW-0325">Glycoprotein</keyword>
<evidence type="ECO:0000256" key="5">
    <source>
        <dbReference type="ARBA" id="ARBA00022827"/>
    </source>
</evidence>
<dbReference type="SUPFAM" id="SSF69000">
    <property type="entry name" value="FAD-dependent thiol oxidase"/>
    <property type="match status" value="1"/>
</dbReference>
<dbReference type="InterPro" id="IPR017905">
    <property type="entry name" value="ERV/ALR_sulphydryl_oxidase"/>
</dbReference>
<feature type="chain" id="PRO_5043696240" description="Sulfhydryl oxidase" evidence="11">
    <location>
        <begin position="23"/>
        <end position="628"/>
    </location>
</feature>
<proteinExistence type="inferred from homology"/>
<keyword evidence="10" id="KW-0812">Transmembrane</keyword>